<dbReference type="OrthoDB" id="9814612at2"/>
<dbReference type="STRING" id="383372.Rcas_0458"/>
<evidence type="ECO:0000259" key="2">
    <source>
        <dbReference type="Pfam" id="PF13439"/>
    </source>
</evidence>
<reference evidence="3 4" key="1">
    <citation type="submission" date="2007-08" db="EMBL/GenBank/DDBJ databases">
        <title>Complete sequence of Roseiflexus castenholzii DSM 13941.</title>
        <authorList>
            <consortium name="US DOE Joint Genome Institute"/>
            <person name="Copeland A."/>
            <person name="Lucas S."/>
            <person name="Lapidus A."/>
            <person name="Barry K."/>
            <person name="Glavina del Rio T."/>
            <person name="Dalin E."/>
            <person name="Tice H."/>
            <person name="Pitluck S."/>
            <person name="Thompson L.S."/>
            <person name="Brettin T."/>
            <person name="Bruce D."/>
            <person name="Detter J.C."/>
            <person name="Han C."/>
            <person name="Tapia R."/>
            <person name="Schmutz J."/>
            <person name="Larimer F."/>
            <person name="Land M."/>
            <person name="Hauser L."/>
            <person name="Kyrpides N."/>
            <person name="Mikhailova N."/>
            <person name="Bryant D.A."/>
            <person name="Hanada S."/>
            <person name="Tsukatani Y."/>
            <person name="Richardson P."/>
        </authorList>
    </citation>
    <scope>NUCLEOTIDE SEQUENCE [LARGE SCALE GENOMIC DNA]</scope>
    <source>
        <strain evidence="4">DSM 13941 / HLO8</strain>
    </source>
</reference>
<evidence type="ECO:0000259" key="1">
    <source>
        <dbReference type="Pfam" id="PF00534"/>
    </source>
</evidence>
<sequence>MKIVLPVHHFLPRYTAGAELYTYRLARWLRHHGHDVEVVAVESVDHEKPGVFDVTSDTFDGIPVYRLHFNRYAQERHWEYDNPLIGEWFARYLEQERPDLVHFQAGYLMGIAPLRAAVAAGLPTVLTLHDYWFICPRWTLLRGDGALCRAVPDDPAECAWCLRLDRRRFRLPERVTGGRFGEIMRRAGYDPGRESIALRRKALLSSLALPDAVVAPSRFLAQQVRAYVQPERLHVSRLGLDLTLFSDVQRDKEHRTLRIGFIGQIAPHKGVHLLIAAFQKVQARFGRIELHLYGGLTANPGYVARLRRMAAKDPRIHFHGRIENTSVPATLASLDAIVVPSIWYENSPLAIMEAHAAGTPVVTADIGGMAELVRDGVDGLHFRFNDATDLAHVLQRLVDEPDLLSRLRSGIQQPRSIDEEMVQVLAIYDDAIARRSAPVVCSSEQND</sequence>
<evidence type="ECO:0000313" key="4">
    <source>
        <dbReference type="Proteomes" id="UP000000263"/>
    </source>
</evidence>
<dbReference type="AlphaFoldDB" id="A7NGJ9"/>
<feature type="domain" description="Glycosyltransferase subfamily 4-like N-terminal" evidence="2">
    <location>
        <begin position="17"/>
        <end position="243"/>
    </location>
</feature>
<dbReference type="PANTHER" id="PTHR45947">
    <property type="entry name" value="SULFOQUINOVOSYL TRANSFERASE SQD2"/>
    <property type="match status" value="1"/>
</dbReference>
<dbReference type="InterPro" id="IPR001296">
    <property type="entry name" value="Glyco_trans_1"/>
</dbReference>
<dbReference type="HOGENOM" id="CLU_009583_35_1_0"/>
<dbReference type="InterPro" id="IPR050194">
    <property type="entry name" value="Glycosyltransferase_grp1"/>
</dbReference>
<name>A7NGJ9_ROSCS</name>
<keyword evidence="3" id="KW-0808">Transferase</keyword>
<organism evidence="3 4">
    <name type="scientific">Roseiflexus castenholzii (strain DSM 13941 / HLO8)</name>
    <dbReference type="NCBI Taxonomy" id="383372"/>
    <lineage>
        <taxon>Bacteria</taxon>
        <taxon>Bacillati</taxon>
        <taxon>Chloroflexota</taxon>
        <taxon>Chloroflexia</taxon>
        <taxon>Chloroflexales</taxon>
        <taxon>Roseiflexineae</taxon>
        <taxon>Roseiflexaceae</taxon>
        <taxon>Roseiflexus</taxon>
    </lineage>
</organism>
<keyword evidence="4" id="KW-1185">Reference proteome</keyword>
<accession>A7NGJ9</accession>
<dbReference type="KEGG" id="rca:Rcas_0458"/>
<evidence type="ECO:0000313" key="3">
    <source>
        <dbReference type="EMBL" id="ABU56589.1"/>
    </source>
</evidence>
<dbReference type="GO" id="GO:0016757">
    <property type="term" value="F:glycosyltransferase activity"/>
    <property type="evidence" value="ECO:0007669"/>
    <property type="project" value="InterPro"/>
</dbReference>
<dbReference type="Pfam" id="PF00534">
    <property type="entry name" value="Glycos_transf_1"/>
    <property type="match status" value="1"/>
</dbReference>
<dbReference type="SUPFAM" id="SSF53756">
    <property type="entry name" value="UDP-Glycosyltransferase/glycogen phosphorylase"/>
    <property type="match status" value="1"/>
</dbReference>
<dbReference type="CDD" id="cd03823">
    <property type="entry name" value="GT4_ExpE7-like"/>
    <property type="match status" value="1"/>
</dbReference>
<dbReference type="eggNOG" id="COG0438">
    <property type="taxonomic scope" value="Bacteria"/>
</dbReference>
<dbReference type="PANTHER" id="PTHR45947:SF13">
    <property type="entry name" value="TRANSFERASE"/>
    <property type="match status" value="1"/>
</dbReference>
<dbReference type="Proteomes" id="UP000000263">
    <property type="component" value="Chromosome"/>
</dbReference>
<gene>
    <name evidence="3" type="ordered locus">Rcas_0458</name>
</gene>
<dbReference type="InterPro" id="IPR028098">
    <property type="entry name" value="Glyco_trans_4-like_N"/>
</dbReference>
<feature type="domain" description="Glycosyl transferase family 1" evidence="1">
    <location>
        <begin position="253"/>
        <end position="409"/>
    </location>
</feature>
<protein>
    <submittedName>
        <fullName evidence="3">Glycosyl transferase group 1</fullName>
    </submittedName>
</protein>
<dbReference type="Pfam" id="PF13439">
    <property type="entry name" value="Glyco_transf_4"/>
    <property type="match status" value="1"/>
</dbReference>
<dbReference type="CAZy" id="GT4">
    <property type="family name" value="Glycosyltransferase Family 4"/>
</dbReference>
<dbReference type="EMBL" id="CP000804">
    <property type="protein sequence ID" value="ABU56589.1"/>
    <property type="molecule type" value="Genomic_DNA"/>
</dbReference>
<proteinExistence type="predicted"/>
<dbReference type="Gene3D" id="3.40.50.2000">
    <property type="entry name" value="Glycogen Phosphorylase B"/>
    <property type="match status" value="2"/>
</dbReference>
<dbReference type="RefSeq" id="WP_011997992.1">
    <property type="nucleotide sequence ID" value="NC_009767.1"/>
</dbReference>